<comment type="subcellular location">
    <subcellularLocation>
        <location evidence="2">Microsome membrane</location>
    </subcellularLocation>
</comment>
<keyword evidence="8 13" id="KW-0560">Oxidoreductase</keyword>
<keyword evidence="4 12" id="KW-0349">Heme</keyword>
<dbReference type="InterPro" id="IPR017972">
    <property type="entry name" value="Cyt_P450_CS"/>
</dbReference>
<dbReference type="GO" id="GO:0005737">
    <property type="term" value="C:cytoplasm"/>
    <property type="evidence" value="ECO:0007669"/>
    <property type="project" value="TreeGrafter"/>
</dbReference>
<dbReference type="GO" id="GO:0006805">
    <property type="term" value="P:xenobiotic metabolic process"/>
    <property type="evidence" value="ECO:0007669"/>
    <property type="project" value="TreeGrafter"/>
</dbReference>
<dbReference type="PRINTS" id="PR00463">
    <property type="entry name" value="EP450I"/>
</dbReference>
<evidence type="ECO:0000313" key="15">
    <source>
        <dbReference type="Proteomes" id="UP000515159"/>
    </source>
</evidence>
<protein>
    <submittedName>
        <fullName evidence="16">Cytochrome P450 2H2-like</fullName>
    </submittedName>
</protein>
<dbReference type="InterPro" id="IPR036396">
    <property type="entry name" value="Cyt_P450_sf"/>
</dbReference>
<dbReference type="Pfam" id="PF00067">
    <property type="entry name" value="p450"/>
    <property type="match status" value="1"/>
</dbReference>
<dbReference type="OrthoDB" id="1055148at2759"/>
<sequence>MISFLLIGLFTFLVFLQFLPSWKKKNLPPGPFPWPLIGNIYQMDSLAPYKTLMELGEKYGKVFTIHLGPKPSVVLFGYDTLKDALIGQAEDFSGRAVLPAFERIINGQGLVFSNGVPWKEHRKFTMTTLRDFGMGKKSIEERIAEEAKFLVEFFQEKQGKPINPSSMITAAVSNVICSIVFGDRFDTEDPTFQTLLRMVKENISFLGSRGFQLYNAYSHILKWLPGMHNKVFENAKVLQTFLKGLIKDHIASRDPNCPRDFVDSFLNKIDEEMKRPNSSFSMDSLVHTTFNLFLAGSETTASTLCWAIKLMLMHPEIQEKVQKEIDSVLGSDKQPSMEDRTQLPYTDAVIHEVQRFRSIAPFGFPHVALHDISFKGYTIPKGTEVIAFLHSSLNDKKYWKDSEYFNPNRFLDENGKFKKNEAFIPFSAGKRSCVGESLARTEIFIFFISLLQRFTLKVPTGESNSLEMIISGTRALKPFNVCFVERA</sequence>
<dbReference type="GO" id="GO:0008392">
    <property type="term" value="F:arachidonate epoxygenase activity"/>
    <property type="evidence" value="ECO:0007669"/>
    <property type="project" value="TreeGrafter"/>
</dbReference>
<evidence type="ECO:0000256" key="1">
    <source>
        <dbReference type="ARBA" id="ARBA00001971"/>
    </source>
</evidence>
<keyword evidence="14" id="KW-0732">Signal</keyword>
<organism evidence="15 16">
    <name type="scientific">Geotrypetes seraphini</name>
    <name type="common">Gaboon caecilian</name>
    <name type="synonym">Caecilia seraphini</name>
    <dbReference type="NCBI Taxonomy" id="260995"/>
    <lineage>
        <taxon>Eukaryota</taxon>
        <taxon>Metazoa</taxon>
        <taxon>Chordata</taxon>
        <taxon>Craniata</taxon>
        <taxon>Vertebrata</taxon>
        <taxon>Euteleostomi</taxon>
        <taxon>Amphibia</taxon>
        <taxon>Gymnophiona</taxon>
        <taxon>Geotrypetes</taxon>
    </lineage>
</organism>
<dbReference type="RefSeq" id="XP_033816485.1">
    <property type="nucleotide sequence ID" value="XM_033960594.1"/>
</dbReference>
<keyword evidence="7" id="KW-0492">Microsome</keyword>
<dbReference type="InParanoid" id="A0A6P8SCV3"/>
<dbReference type="SUPFAM" id="SSF48264">
    <property type="entry name" value="Cytochrome P450"/>
    <property type="match status" value="1"/>
</dbReference>
<dbReference type="PANTHER" id="PTHR24300:SF385">
    <property type="entry name" value="CYTOCHROME P450 2C20"/>
    <property type="match status" value="1"/>
</dbReference>
<dbReference type="FunFam" id="1.10.630.10:FF:000010">
    <property type="entry name" value="cytochrome P450 2W1 isoform X2"/>
    <property type="match status" value="1"/>
</dbReference>
<evidence type="ECO:0000256" key="9">
    <source>
        <dbReference type="ARBA" id="ARBA00023004"/>
    </source>
</evidence>
<evidence type="ECO:0000256" key="13">
    <source>
        <dbReference type="RuleBase" id="RU000461"/>
    </source>
</evidence>
<proteinExistence type="inferred from homology"/>
<feature type="signal peptide" evidence="14">
    <location>
        <begin position="1"/>
        <end position="16"/>
    </location>
</feature>
<evidence type="ECO:0000256" key="6">
    <source>
        <dbReference type="ARBA" id="ARBA00022824"/>
    </source>
</evidence>
<keyword evidence="5 12" id="KW-0479">Metal-binding</keyword>
<dbReference type="GO" id="GO:0020037">
    <property type="term" value="F:heme binding"/>
    <property type="evidence" value="ECO:0007669"/>
    <property type="project" value="InterPro"/>
</dbReference>
<evidence type="ECO:0000256" key="4">
    <source>
        <dbReference type="ARBA" id="ARBA00022617"/>
    </source>
</evidence>
<dbReference type="GO" id="GO:0046222">
    <property type="term" value="P:aflatoxin metabolic process"/>
    <property type="evidence" value="ECO:0007669"/>
    <property type="project" value="UniProtKB-ARBA"/>
</dbReference>
<evidence type="ECO:0000256" key="12">
    <source>
        <dbReference type="PIRSR" id="PIRSR602401-1"/>
    </source>
</evidence>
<dbReference type="Proteomes" id="UP000515159">
    <property type="component" value="Chromosome 10"/>
</dbReference>
<feature type="binding site" description="axial binding residue" evidence="12">
    <location>
        <position position="433"/>
    </location>
    <ligand>
        <name>heme</name>
        <dbReference type="ChEBI" id="CHEBI:30413"/>
    </ligand>
    <ligandPart>
        <name>Fe</name>
        <dbReference type="ChEBI" id="CHEBI:18248"/>
    </ligandPart>
</feature>
<comment type="cofactor">
    <cofactor evidence="1 12">
        <name>heme</name>
        <dbReference type="ChEBI" id="CHEBI:30413"/>
    </cofactor>
</comment>
<dbReference type="GO" id="GO:0016712">
    <property type="term" value="F:oxidoreductase activity, acting on paired donors, with incorporation or reduction of molecular oxygen, reduced flavin or flavoprotein as one donor, and incorporation of one atom of oxygen"/>
    <property type="evidence" value="ECO:0007669"/>
    <property type="project" value="TreeGrafter"/>
</dbReference>
<dbReference type="PANTHER" id="PTHR24300">
    <property type="entry name" value="CYTOCHROME P450 508A4-RELATED"/>
    <property type="match status" value="1"/>
</dbReference>
<keyword evidence="10 13" id="KW-0503">Monooxygenase</keyword>
<evidence type="ECO:0000256" key="5">
    <source>
        <dbReference type="ARBA" id="ARBA00022723"/>
    </source>
</evidence>
<evidence type="ECO:0000256" key="11">
    <source>
        <dbReference type="ARBA" id="ARBA00023136"/>
    </source>
</evidence>
<keyword evidence="15" id="KW-1185">Reference proteome</keyword>
<keyword evidence="6" id="KW-0256">Endoplasmic reticulum</keyword>
<evidence type="ECO:0000256" key="3">
    <source>
        <dbReference type="ARBA" id="ARBA00010617"/>
    </source>
</evidence>
<dbReference type="AlphaFoldDB" id="A0A6P8SCV3"/>
<feature type="chain" id="PRO_5028402120" evidence="14">
    <location>
        <begin position="17"/>
        <end position="487"/>
    </location>
</feature>
<evidence type="ECO:0000256" key="2">
    <source>
        <dbReference type="ARBA" id="ARBA00004524"/>
    </source>
</evidence>
<keyword evidence="9 12" id="KW-0408">Iron</keyword>
<evidence type="ECO:0000256" key="10">
    <source>
        <dbReference type="ARBA" id="ARBA00023033"/>
    </source>
</evidence>
<evidence type="ECO:0000256" key="8">
    <source>
        <dbReference type="ARBA" id="ARBA00023002"/>
    </source>
</evidence>
<accession>A0A6P8SCV3</accession>
<dbReference type="CDD" id="cd11026">
    <property type="entry name" value="CYP2"/>
    <property type="match status" value="1"/>
</dbReference>
<reference evidence="16" key="1">
    <citation type="submission" date="2025-08" db="UniProtKB">
        <authorList>
            <consortium name="RefSeq"/>
        </authorList>
    </citation>
    <scope>IDENTIFICATION</scope>
</reference>
<dbReference type="GO" id="GO:0019373">
    <property type="term" value="P:epoxygenase P450 pathway"/>
    <property type="evidence" value="ECO:0007669"/>
    <property type="project" value="TreeGrafter"/>
</dbReference>
<evidence type="ECO:0000256" key="14">
    <source>
        <dbReference type="SAM" id="SignalP"/>
    </source>
</evidence>
<dbReference type="InterPro" id="IPR050182">
    <property type="entry name" value="Cytochrome_P450_fam2"/>
</dbReference>
<gene>
    <name evidence="16" type="primary">LOC117367732</name>
</gene>
<evidence type="ECO:0000256" key="7">
    <source>
        <dbReference type="ARBA" id="ARBA00022848"/>
    </source>
</evidence>
<dbReference type="KEGG" id="gsh:117367732"/>
<name>A0A6P8SCV3_GEOSA</name>
<evidence type="ECO:0000313" key="16">
    <source>
        <dbReference type="RefSeq" id="XP_033816485.1"/>
    </source>
</evidence>
<dbReference type="GeneID" id="117367732"/>
<dbReference type="PROSITE" id="PS00086">
    <property type="entry name" value="CYTOCHROME_P450"/>
    <property type="match status" value="1"/>
</dbReference>
<comment type="similarity">
    <text evidence="3 13">Belongs to the cytochrome P450 family.</text>
</comment>
<dbReference type="InterPro" id="IPR002401">
    <property type="entry name" value="Cyt_P450_E_grp-I"/>
</dbReference>
<dbReference type="InterPro" id="IPR001128">
    <property type="entry name" value="Cyt_P450"/>
</dbReference>
<keyword evidence="11" id="KW-0472">Membrane</keyword>
<dbReference type="GO" id="GO:0005506">
    <property type="term" value="F:iron ion binding"/>
    <property type="evidence" value="ECO:0007669"/>
    <property type="project" value="InterPro"/>
</dbReference>
<dbReference type="PRINTS" id="PR00385">
    <property type="entry name" value="P450"/>
</dbReference>
<dbReference type="Gene3D" id="1.10.630.10">
    <property type="entry name" value="Cytochrome P450"/>
    <property type="match status" value="1"/>
</dbReference>